<dbReference type="GO" id="GO:0016787">
    <property type="term" value="F:hydrolase activity"/>
    <property type="evidence" value="ECO:0007669"/>
    <property type="project" value="UniProtKB-KW"/>
</dbReference>
<reference evidence="3 4" key="2">
    <citation type="journal article" date="2021" name="Curr. Genet.">
        <title>Genetic response to nitrogen starvation in the aggressive Eucalyptus foliar pathogen Teratosphaeria destructans.</title>
        <authorList>
            <person name="Havenga M."/>
            <person name="Wingfield B.D."/>
            <person name="Wingfield M.J."/>
            <person name="Dreyer L.L."/>
            <person name="Roets F."/>
            <person name="Aylward J."/>
        </authorList>
    </citation>
    <scope>NUCLEOTIDE SEQUENCE [LARGE SCALE GENOMIC DNA]</scope>
    <source>
        <strain evidence="3">CMW44962</strain>
    </source>
</reference>
<dbReference type="PROSITE" id="PS52006">
    <property type="entry name" value="GH64"/>
    <property type="match status" value="1"/>
</dbReference>
<keyword evidence="1" id="KW-0732">Signal</keyword>
<dbReference type="InterPro" id="IPR037398">
    <property type="entry name" value="Glyco_hydro_64_fam"/>
</dbReference>
<dbReference type="EMBL" id="RIBY02000535">
    <property type="protein sequence ID" value="KAH9841204.1"/>
    <property type="molecule type" value="Genomic_DNA"/>
</dbReference>
<dbReference type="InterPro" id="IPR042517">
    <property type="entry name" value="Glyco_hydro_64_N_2"/>
</dbReference>
<dbReference type="Proteomes" id="UP001138500">
    <property type="component" value="Unassembled WGS sequence"/>
</dbReference>
<evidence type="ECO:0000313" key="4">
    <source>
        <dbReference type="Proteomes" id="UP001138500"/>
    </source>
</evidence>
<protein>
    <submittedName>
        <fullName evidence="3">Glycoside hydrolase family 64 protein</fullName>
    </submittedName>
</protein>
<comment type="caution">
    <text evidence="3">The sequence shown here is derived from an EMBL/GenBank/DDBJ whole genome shotgun (WGS) entry which is preliminary data.</text>
</comment>
<reference evidence="3 4" key="1">
    <citation type="journal article" date="2018" name="IMA Fungus">
        <title>IMA Genome-F 10: Nine draft genome sequences of Claviceps purpurea s.lat., including C. arundinis, C. humidiphila, and C. cf. spartinae, pseudomolecules for the pitch canker pathogen Fusarium circinatum, draft genome of Davidsoniella eucalypti, Grosmannia galeiformis, Quambalaria eucalypti, and Teratosphaeria destructans.</title>
        <authorList>
            <person name="Wingfield B.D."/>
            <person name="Liu M."/>
            <person name="Nguyen H.D."/>
            <person name="Lane F.A."/>
            <person name="Morgan S.W."/>
            <person name="De Vos L."/>
            <person name="Wilken P.M."/>
            <person name="Duong T.A."/>
            <person name="Aylward J."/>
            <person name="Coetzee M.P."/>
            <person name="Dadej K."/>
            <person name="De Beer Z.W."/>
            <person name="Findlay W."/>
            <person name="Havenga M."/>
            <person name="Kolarik M."/>
            <person name="Menzies J.G."/>
            <person name="Naidoo K."/>
            <person name="Pochopski O."/>
            <person name="Shoukouhi P."/>
            <person name="Santana Q.C."/>
            <person name="Seifert K.A."/>
            <person name="Soal N."/>
            <person name="Steenkamp E.T."/>
            <person name="Tatham C.T."/>
            <person name="van der Nest M.A."/>
            <person name="Wingfield M.J."/>
        </authorList>
    </citation>
    <scope>NUCLEOTIDE SEQUENCE [LARGE SCALE GENOMIC DNA]</scope>
    <source>
        <strain evidence="3">CMW44962</strain>
    </source>
</reference>
<gene>
    <name evidence="3" type="ORF">Tdes44962_MAKER07870</name>
</gene>
<evidence type="ECO:0000256" key="1">
    <source>
        <dbReference type="SAM" id="SignalP"/>
    </source>
</evidence>
<name>A0A9W7SY89_9PEZI</name>
<dbReference type="PANTHER" id="PTHR38165:SF1">
    <property type="entry name" value="GLUCANASE B"/>
    <property type="match status" value="1"/>
</dbReference>
<keyword evidence="3" id="KW-0378">Hydrolase</keyword>
<dbReference type="AlphaFoldDB" id="A0A9W7SY89"/>
<dbReference type="InterPro" id="IPR032477">
    <property type="entry name" value="Glyco_hydro_64"/>
</dbReference>
<sequence>MQNIIRLALVATFGFVVKTAAAPTPITEVHPGGVQDVIVTSNNTLNATAPPPANATTKQAEPVEFVASATRSQLPLAFTNNYAGNINAYVQGLDSAGQLVFLQSNGEWYYPTASSSVSTPVPVSSSDITIPIGGQGNTLRITLPGYLTSGRIYFANGDLQFFTVYVSSTGDPGLVQPSSTNPEDPNAGLDWGFIELTNTAAELYADVTYVDFVGIPLGLSLKAGAGTITTAKGVQASAVTTICNALVARQNITGHPWGDLCQEYDGTVIRVIGPQDYISLNPDAFEDLYTDYVNEVWSHYETNTLTINTQAAAGDVACTVSASSGLLECAGDNRGYAKPTTADIFGCNSGPFAIESGDNAVHYAVVPRLCAAFDRSTLLISGGSVQPMSTEAGYYSVNPTNYYSQLVHEQEIDGLGYAFAYDDVSPNDSNGVSGFVVDGSGDPQLLQVTIGGPSS</sequence>
<accession>A0A9W7SY89</accession>
<dbReference type="OrthoDB" id="10058186at2759"/>
<feature type="domain" description="GH64" evidence="2">
    <location>
        <begin position="71"/>
        <end position="435"/>
    </location>
</feature>
<evidence type="ECO:0000259" key="2">
    <source>
        <dbReference type="PROSITE" id="PS52006"/>
    </source>
</evidence>
<proteinExistence type="predicted"/>
<feature type="chain" id="PRO_5040762851" evidence="1">
    <location>
        <begin position="22"/>
        <end position="455"/>
    </location>
</feature>
<dbReference type="InterPro" id="IPR037176">
    <property type="entry name" value="Osmotin/thaumatin-like_sf"/>
</dbReference>
<feature type="signal peptide" evidence="1">
    <location>
        <begin position="1"/>
        <end position="21"/>
    </location>
</feature>
<dbReference type="Pfam" id="PF16483">
    <property type="entry name" value="Glyco_hydro_64"/>
    <property type="match status" value="1"/>
</dbReference>
<dbReference type="Gene3D" id="2.60.110.10">
    <property type="entry name" value="Thaumatin"/>
    <property type="match status" value="1"/>
</dbReference>
<dbReference type="Gene3D" id="3.30.920.50">
    <property type="entry name" value="Beta-1,3-glucanase, C-terminal domain"/>
    <property type="match status" value="1"/>
</dbReference>
<evidence type="ECO:0000313" key="3">
    <source>
        <dbReference type="EMBL" id="KAH9841204.1"/>
    </source>
</evidence>
<dbReference type="PANTHER" id="PTHR38165">
    <property type="match status" value="1"/>
</dbReference>
<keyword evidence="4" id="KW-1185">Reference proteome</keyword>
<organism evidence="3 4">
    <name type="scientific">Teratosphaeria destructans</name>
    <dbReference type="NCBI Taxonomy" id="418781"/>
    <lineage>
        <taxon>Eukaryota</taxon>
        <taxon>Fungi</taxon>
        <taxon>Dikarya</taxon>
        <taxon>Ascomycota</taxon>
        <taxon>Pezizomycotina</taxon>
        <taxon>Dothideomycetes</taxon>
        <taxon>Dothideomycetidae</taxon>
        <taxon>Mycosphaerellales</taxon>
        <taxon>Teratosphaeriaceae</taxon>
        <taxon>Teratosphaeria</taxon>
    </lineage>
</organism>